<proteinExistence type="predicted"/>
<accession>A0A8S4RWD9</accession>
<feature type="coiled-coil region" evidence="1">
    <location>
        <begin position="55"/>
        <end position="82"/>
    </location>
</feature>
<gene>
    <name evidence="2" type="primary">jg16243</name>
    <name evidence="2" type="ORF">PAEG_LOCUS18241</name>
</gene>
<protein>
    <submittedName>
        <fullName evidence="2">Jg16243 protein</fullName>
    </submittedName>
</protein>
<keyword evidence="3" id="KW-1185">Reference proteome</keyword>
<reference evidence="2" key="1">
    <citation type="submission" date="2022-03" db="EMBL/GenBank/DDBJ databases">
        <authorList>
            <person name="Lindestad O."/>
        </authorList>
    </citation>
    <scope>NUCLEOTIDE SEQUENCE</scope>
</reference>
<sequence length="109" mass="12907">MTDLRELIAQRGRVKTRITLFEKYLAPLLDSKLNKCQCNELNLRLNKFQDLSYSFEELQSKIESLDKDEDSQMQEREDVENRFEQKTLKFVHENGRRSKGYGCVSTPGW</sequence>
<evidence type="ECO:0000313" key="2">
    <source>
        <dbReference type="EMBL" id="CAH2241854.1"/>
    </source>
</evidence>
<dbReference type="EMBL" id="CAKXAJ010025590">
    <property type="protein sequence ID" value="CAH2241854.1"/>
    <property type="molecule type" value="Genomic_DNA"/>
</dbReference>
<evidence type="ECO:0000256" key="1">
    <source>
        <dbReference type="SAM" id="Coils"/>
    </source>
</evidence>
<comment type="caution">
    <text evidence="2">The sequence shown here is derived from an EMBL/GenBank/DDBJ whole genome shotgun (WGS) entry which is preliminary data.</text>
</comment>
<name>A0A8S4RWD9_9NEOP</name>
<evidence type="ECO:0000313" key="3">
    <source>
        <dbReference type="Proteomes" id="UP000838756"/>
    </source>
</evidence>
<dbReference type="OrthoDB" id="6926885at2759"/>
<keyword evidence="1" id="KW-0175">Coiled coil</keyword>
<organism evidence="2 3">
    <name type="scientific">Pararge aegeria aegeria</name>
    <dbReference type="NCBI Taxonomy" id="348720"/>
    <lineage>
        <taxon>Eukaryota</taxon>
        <taxon>Metazoa</taxon>
        <taxon>Ecdysozoa</taxon>
        <taxon>Arthropoda</taxon>
        <taxon>Hexapoda</taxon>
        <taxon>Insecta</taxon>
        <taxon>Pterygota</taxon>
        <taxon>Neoptera</taxon>
        <taxon>Endopterygota</taxon>
        <taxon>Lepidoptera</taxon>
        <taxon>Glossata</taxon>
        <taxon>Ditrysia</taxon>
        <taxon>Papilionoidea</taxon>
        <taxon>Nymphalidae</taxon>
        <taxon>Satyrinae</taxon>
        <taxon>Satyrini</taxon>
        <taxon>Parargina</taxon>
        <taxon>Pararge</taxon>
    </lineage>
</organism>
<dbReference type="Proteomes" id="UP000838756">
    <property type="component" value="Unassembled WGS sequence"/>
</dbReference>
<dbReference type="AlphaFoldDB" id="A0A8S4RWD9"/>